<evidence type="ECO:0000259" key="2">
    <source>
        <dbReference type="Pfam" id="PF21053"/>
    </source>
</evidence>
<protein>
    <submittedName>
        <fullName evidence="4">Uncharacterized protein LOC115727635</fullName>
    </submittedName>
</protein>
<evidence type="ECO:0000313" key="4">
    <source>
        <dbReference type="RefSeq" id="XP_030513748.1"/>
    </source>
</evidence>
<dbReference type="OrthoDB" id="1908268at2759"/>
<dbReference type="RefSeq" id="XP_030513748.1">
    <property type="nucleotide sequence ID" value="XM_030657888.2"/>
</dbReference>
<evidence type="ECO:0000313" key="3">
    <source>
        <dbReference type="Proteomes" id="UP000827889"/>
    </source>
</evidence>
<dbReference type="Gene3D" id="2.40.128.20">
    <property type="match status" value="2"/>
</dbReference>
<gene>
    <name evidence="4" type="primary">LOC115727635</name>
</gene>
<evidence type="ECO:0000259" key="1">
    <source>
        <dbReference type="Pfam" id="PF12204"/>
    </source>
</evidence>
<dbReference type="PANTHER" id="PTHR33404:SF3">
    <property type="entry name" value="NMDA RECEPTOR SUBUNIT EPSILON-1, PUTATIVE (DUF3598)-RELATED"/>
    <property type="match status" value="1"/>
</dbReference>
<dbReference type="InterPro" id="IPR012674">
    <property type="entry name" value="Calycin"/>
</dbReference>
<dbReference type="GeneID" id="115727635"/>
<dbReference type="Pfam" id="PF12204">
    <property type="entry name" value="DUF3598_N"/>
    <property type="match status" value="1"/>
</dbReference>
<dbReference type="PANTHER" id="PTHR33404">
    <property type="entry name" value="CELL DIVISION TOPOLOGICAL SPECIFICITY FACTOR HOMOLOG, CHLOROPLASTIC"/>
    <property type="match status" value="1"/>
</dbReference>
<dbReference type="InterPro" id="IPR022017">
    <property type="entry name" value="BFA1-like_DUF3598"/>
</dbReference>
<feature type="domain" description="DUF3598" evidence="1">
    <location>
        <begin position="68"/>
        <end position="244"/>
    </location>
</feature>
<dbReference type="FunFam" id="2.40.128.20:FF:000017">
    <property type="entry name" value="OsWRKY4 family protein"/>
    <property type="match status" value="1"/>
</dbReference>
<dbReference type="Proteomes" id="UP000827889">
    <property type="component" value="Chromosome 11"/>
</dbReference>
<dbReference type="KEGG" id="rarg:115727635"/>
<reference evidence="4" key="1">
    <citation type="submission" date="2025-08" db="UniProtKB">
        <authorList>
            <consortium name="RefSeq"/>
        </authorList>
    </citation>
    <scope>IDENTIFICATION</scope>
    <source>
        <tissue evidence="4">Leaf</tissue>
    </source>
</reference>
<name>A0A8B8MUI5_9MYRT</name>
<dbReference type="InterPro" id="IPR048378">
    <property type="entry name" value="BFA1-like_C"/>
</dbReference>
<sequence>MASICYYSLSPLPKLEGSPTPNGALPSFNRIPTSKHWRRSIASIPAPKCHATEQSSISLEEPMSIDDLRRFVNLNLGKWNGSFHQFDARGNLLHKISTKLAASSYGENELLSLIQTLYIKQPQSSISISEHDEEPEWAEYKIKETNMFTVDKYQQLGFFPDERAFSLRYQTAGMLETVLRQGVLGEDDTGEESPKNLKLPSHQPSIVCENCLYSQQADTRARAFHIMDPKGFIEMLLIFLEERGNGLSIPPLLENYEGSRDRITPFLGNWKGHSVTKRSGVYGATTTESDLVSFLQIDERGRLVQEITTTSSSSEVTTNMHWTGTISDNLVTFEGGYQMTLLPGGMYMGFPSNVAKSVAESKSFHLEFCWLEAPGRRQRLVRTYDVEGLAVSSTYFLETKS</sequence>
<dbReference type="GO" id="GO:0010020">
    <property type="term" value="P:chloroplast fission"/>
    <property type="evidence" value="ECO:0007669"/>
    <property type="project" value="TreeGrafter"/>
</dbReference>
<dbReference type="Pfam" id="PF21053">
    <property type="entry name" value="BFA1_C"/>
    <property type="match status" value="1"/>
</dbReference>
<feature type="domain" description="Biogenesis factor required for ATP synthase 1-like C-terminal" evidence="2">
    <location>
        <begin position="265"/>
        <end position="400"/>
    </location>
</feature>
<keyword evidence="3" id="KW-1185">Reference proteome</keyword>
<dbReference type="FunFam" id="2.40.128.20:FF:000013">
    <property type="entry name" value="OsWRKY4 family protein"/>
    <property type="match status" value="1"/>
</dbReference>
<dbReference type="AlphaFoldDB" id="A0A8B8MUI5"/>
<organism evidence="3 4">
    <name type="scientific">Rhodamnia argentea</name>
    <dbReference type="NCBI Taxonomy" id="178133"/>
    <lineage>
        <taxon>Eukaryota</taxon>
        <taxon>Viridiplantae</taxon>
        <taxon>Streptophyta</taxon>
        <taxon>Embryophyta</taxon>
        <taxon>Tracheophyta</taxon>
        <taxon>Spermatophyta</taxon>
        <taxon>Magnoliopsida</taxon>
        <taxon>eudicotyledons</taxon>
        <taxon>Gunneridae</taxon>
        <taxon>Pentapetalae</taxon>
        <taxon>rosids</taxon>
        <taxon>malvids</taxon>
        <taxon>Myrtales</taxon>
        <taxon>Myrtaceae</taxon>
        <taxon>Myrtoideae</taxon>
        <taxon>Myrteae</taxon>
        <taxon>Australasian group</taxon>
        <taxon>Rhodamnia</taxon>
    </lineage>
</organism>
<dbReference type="SUPFAM" id="SSF50814">
    <property type="entry name" value="Lipocalins"/>
    <property type="match status" value="2"/>
</dbReference>
<accession>A0A8B8MUI5</accession>
<proteinExistence type="predicted"/>